<dbReference type="Proteomes" id="UP000887540">
    <property type="component" value="Unplaced"/>
</dbReference>
<protein>
    <submittedName>
        <fullName evidence="2">Uncharacterized protein</fullName>
    </submittedName>
</protein>
<accession>A0A914CJM7</accession>
<sequence length="73" mass="8636">MRPDIIPRVFKQKFEQLIMKDQVREACHMHLFQILDKKDKVVSAEQMNDFISAEIPDHHEDPVLYELTLSSVL</sequence>
<name>A0A914CJM7_9BILA</name>
<dbReference type="AlphaFoldDB" id="A0A914CJM7"/>
<dbReference type="WBParaSite" id="ACRNAN_scaffold11499.g31342.t1">
    <property type="protein sequence ID" value="ACRNAN_scaffold11499.g31342.t1"/>
    <property type="gene ID" value="ACRNAN_scaffold11499.g31342"/>
</dbReference>
<reference evidence="2" key="1">
    <citation type="submission" date="2022-11" db="UniProtKB">
        <authorList>
            <consortium name="WormBaseParasite"/>
        </authorList>
    </citation>
    <scope>IDENTIFICATION</scope>
</reference>
<evidence type="ECO:0000313" key="1">
    <source>
        <dbReference type="Proteomes" id="UP000887540"/>
    </source>
</evidence>
<proteinExistence type="predicted"/>
<keyword evidence="1" id="KW-1185">Reference proteome</keyword>
<evidence type="ECO:0000313" key="2">
    <source>
        <dbReference type="WBParaSite" id="ACRNAN_scaffold11499.g31342.t1"/>
    </source>
</evidence>
<organism evidence="1 2">
    <name type="scientific">Acrobeloides nanus</name>
    <dbReference type="NCBI Taxonomy" id="290746"/>
    <lineage>
        <taxon>Eukaryota</taxon>
        <taxon>Metazoa</taxon>
        <taxon>Ecdysozoa</taxon>
        <taxon>Nematoda</taxon>
        <taxon>Chromadorea</taxon>
        <taxon>Rhabditida</taxon>
        <taxon>Tylenchina</taxon>
        <taxon>Cephalobomorpha</taxon>
        <taxon>Cephaloboidea</taxon>
        <taxon>Cephalobidae</taxon>
        <taxon>Acrobeloides</taxon>
    </lineage>
</organism>